<name>A0ABM8XU58_9BURK</name>
<dbReference type="Proteomes" id="UP000701702">
    <property type="component" value="Unassembled WGS sequence"/>
</dbReference>
<protein>
    <recommendedName>
        <fullName evidence="4">Phytase</fullName>
    </recommendedName>
</protein>
<feature type="region of interest" description="Disordered" evidence="1">
    <location>
        <begin position="1"/>
        <end position="20"/>
    </location>
</feature>
<accession>A0ABM8XU58</accession>
<sequence>MGLQTRTSLGQQRLPTPSNVERLNPANALLLAVHTDAAFNRHLISFDEDGRLLIQLYHFENT</sequence>
<evidence type="ECO:0000313" key="2">
    <source>
        <dbReference type="EMBL" id="CAG9183858.1"/>
    </source>
</evidence>
<dbReference type="EMBL" id="CAJZAF010000036">
    <property type="protein sequence ID" value="CAG9183858.1"/>
    <property type="molecule type" value="Genomic_DNA"/>
</dbReference>
<keyword evidence="3" id="KW-1185">Reference proteome</keyword>
<evidence type="ECO:0000256" key="1">
    <source>
        <dbReference type="SAM" id="MobiDB-lite"/>
    </source>
</evidence>
<gene>
    <name evidence="2" type="ORF">LMG23994_05246</name>
</gene>
<proteinExistence type="predicted"/>
<evidence type="ECO:0008006" key="4">
    <source>
        <dbReference type="Google" id="ProtNLM"/>
    </source>
</evidence>
<organism evidence="2 3">
    <name type="scientific">Cupriavidus pinatubonensis</name>
    <dbReference type="NCBI Taxonomy" id="248026"/>
    <lineage>
        <taxon>Bacteria</taxon>
        <taxon>Pseudomonadati</taxon>
        <taxon>Pseudomonadota</taxon>
        <taxon>Betaproteobacteria</taxon>
        <taxon>Burkholderiales</taxon>
        <taxon>Burkholderiaceae</taxon>
        <taxon>Cupriavidus</taxon>
    </lineage>
</organism>
<evidence type="ECO:0000313" key="3">
    <source>
        <dbReference type="Proteomes" id="UP000701702"/>
    </source>
</evidence>
<comment type="caution">
    <text evidence="2">The sequence shown here is derived from an EMBL/GenBank/DDBJ whole genome shotgun (WGS) entry which is preliminary data.</text>
</comment>
<reference evidence="2 3" key="1">
    <citation type="submission" date="2021-08" db="EMBL/GenBank/DDBJ databases">
        <authorList>
            <person name="Peeters C."/>
        </authorList>
    </citation>
    <scope>NUCLEOTIDE SEQUENCE [LARGE SCALE GENOMIC DNA]</scope>
    <source>
        <strain evidence="2 3">LMG 23994</strain>
    </source>
</reference>